<sequence length="598" mass="66754">MSKDIDVLLTKVTLPDTRIASLTQDERTELFDYWRNPNPKYNAFRTALDSSYDEEGKKPSKIFNKNDGIYKGVTDNNPKAVSCFVTRILTPAIKEANTKGKLESYIKQESKKSQKVNSSLIVQPVVAEIDENACPLDENEDIIEVEREPQIDSNELENLNDFMENMLQQINKSGDDKTSAIIPTLLFVVMYIIELGIDSLELLELIKDTERGSFSTDTFKNKFKTIAKIILRTLGKLITAIQKLWEFPGGKILFFIILFCIYNTPYGYFFINSFLLAFKSIISYCTGTDIDSYFEQMREKLEAFSVTVKDVVTNFFTGLLTSVFKSAFKDWINQWATNTAEQFKEEIVEQVAEKISNSVQQLTEQIVSHSGEVVGAITNAAAEQTGEIVGAIKDSATEHTGALIESTITLGRQILNGQGQQALMVLGPMAAIPVAKILEDTLNTLNGASNIGEIADGLTYSNELLQGILRDSHYTIFDAINAGKELTPEQIDSLVDKIVDKLQQNQEDKSLITNTLNGIQQMLTQGAAATLMAAPAIQDLLNVGPRRIANYGGKKTRKNKKSNNPKKIKKTKKNKKKTKKTKKGKKSKKSKKTKKSKK</sequence>
<keyword evidence="2" id="KW-0472">Membrane</keyword>
<evidence type="ECO:0000313" key="3">
    <source>
        <dbReference type="EMBL" id="QHU21638.1"/>
    </source>
</evidence>
<feature type="compositionally biased region" description="Basic residues" evidence="1">
    <location>
        <begin position="554"/>
        <end position="598"/>
    </location>
</feature>
<organism evidence="3">
    <name type="scientific">viral metagenome</name>
    <dbReference type="NCBI Taxonomy" id="1070528"/>
    <lineage>
        <taxon>unclassified sequences</taxon>
        <taxon>metagenomes</taxon>
        <taxon>organismal metagenomes</taxon>
    </lineage>
</organism>
<feature type="transmembrane region" description="Helical" evidence="2">
    <location>
        <begin position="252"/>
        <end position="271"/>
    </location>
</feature>
<accession>A0A6C0KZA7</accession>
<reference evidence="3" key="1">
    <citation type="journal article" date="2020" name="Nature">
        <title>Giant virus diversity and host interactions through global metagenomics.</title>
        <authorList>
            <person name="Schulz F."/>
            <person name="Roux S."/>
            <person name="Paez-Espino D."/>
            <person name="Jungbluth S."/>
            <person name="Walsh D.A."/>
            <person name="Denef V.J."/>
            <person name="McMahon K.D."/>
            <person name="Konstantinidis K.T."/>
            <person name="Eloe-Fadrosh E.A."/>
            <person name="Kyrpides N.C."/>
            <person name="Woyke T."/>
        </authorList>
    </citation>
    <scope>NUCLEOTIDE SEQUENCE</scope>
    <source>
        <strain evidence="3">GVMAG-S-3300013094-109</strain>
    </source>
</reference>
<proteinExistence type="predicted"/>
<dbReference type="AlphaFoldDB" id="A0A6C0KZA7"/>
<protein>
    <submittedName>
        <fullName evidence="3">Uncharacterized protein</fullName>
    </submittedName>
</protein>
<feature type="region of interest" description="Disordered" evidence="1">
    <location>
        <begin position="548"/>
        <end position="598"/>
    </location>
</feature>
<keyword evidence="2" id="KW-0812">Transmembrane</keyword>
<evidence type="ECO:0000256" key="2">
    <source>
        <dbReference type="SAM" id="Phobius"/>
    </source>
</evidence>
<dbReference type="EMBL" id="MN740991">
    <property type="protein sequence ID" value="QHU21638.1"/>
    <property type="molecule type" value="Genomic_DNA"/>
</dbReference>
<name>A0A6C0KZA7_9ZZZZ</name>
<evidence type="ECO:0000256" key="1">
    <source>
        <dbReference type="SAM" id="MobiDB-lite"/>
    </source>
</evidence>
<keyword evidence="2" id="KW-1133">Transmembrane helix</keyword>